<dbReference type="GO" id="GO:0019239">
    <property type="term" value="F:deaminase activity"/>
    <property type="evidence" value="ECO:0007669"/>
    <property type="project" value="TreeGrafter"/>
</dbReference>
<dbReference type="InterPro" id="IPR006175">
    <property type="entry name" value="YjgF/YER057c/UK114"/>
</dbReference>
<proteinExistence type="inferred from homology"/>
<comment type="similarity">
    <text evidence="1">Belongs to the RutC family.</text>
</comment>
<dbReference type="EMBL" id="FNCW01000013">
    <property type="protein sequence ID" value="SDG98402.1"/>
    <property type="molecule type" value="Genomic_DNA"/>
</dbReference>
<sequence>MKKIINTEQAASPIGPYSQAVLINGFLYTSGQIALNPETGETEFDSIEAETTRVMKSLEAILKEAKLTFSQVIKATIYISNMDDFAKINKIYGSYFDEETAPARETIQVARLPKDANVEISLIAFQD</sequence>
<organism evidence="2 3">
    <name type="scientific">Psychroflexus sediminis</name>
    <dbReference type="NCBI Taxonomy" id="470826"/>
    <lineage>
        <taxon>Bacteria</taxon>
        <taxon>Pseudomonadati</taxon>
        <taxon>Bacteroidota</taxon>
        <taxon>Flavobacteriia</taxon>
        <taxon>Flavobacteriales</taxon>
        <taxon>Flavobacteriaceae</taxon>
        <taxon>Psychroflexus</taxon>
    </lineage>
</organism>
<dbReference type="STRING" id="470826.SAMN04488027_11371"/>
<dbReference type="AlphaFoldDB" id="A0A1G7YPB2"/>
<dbReference type="Gene3D" id="3.30.1330.40">
    <property type="entry name" value="RutC-like"/>
    <property type="match status" value="1"/>
</dbReference>
<keyword evidence="3" id="KW-1185">Reference proteome</keyword>
<accession>A0A1G7YPB2</accession>
<evidence type="ECO:0000313" key="3">
    <source>
        <dbReference type="Proteomes" id="UP000199296"/>
    </source>
</evidence>
<evidence type="ECO:0000256" key="1">
    <source>
        <dbReference type="ARBA" id="ARBA00010552"/>
    </source>
</evidence>
<name>A0A1G7YPB2_9FLAO</name>
<dbReference type="PANTHER" id="PTHR11803:SF58">
    <property type="entry name" value="PROTEIN HMF1-RELATED"/>
    <property type="match status" value="1"/>
</dbReference>
<gene>
    <name evidence="2" type="ORF">SAMN04488027_11371</name>
</gene>
<dbReference type="NCBIfam" id="TIGR00004">
    <property type="entry name" value="Rid family detoxifying hydrolase"/>
    <property type="match status" value="1"/>
</dbReference>
<dbReference type="RefSeq" id="WP_093369265.1">
    <property type="nucleotide sequence ID" value="NZ_FNCW01000013.1"/>
</dbReference>
<protein>
    <submittedName>
        <fullName evidence="2">2-iminobutanoate/2-iminopropanoate deaminase</fullName>
    </submittedName>
</protein>
<reference evidence="2 3" key="1">
    <citation type="submission" date="2016-10" db="EMBL/GenBank/DDBJ databases">
        <authorList>
            <person name="de Groot N.N."/>
        </authorList>
    </citation>
    <scope>NUCLEOTIDE SEQUENCE [LARGE SCALE GENOMIC DNA]</scope>
    <source>
        <strain evidence="2 3">DSM 19803</strain>
    </source>
</reference>
<dbReference type="Proteomes" id="UP000199296">
    <property type="component" value="Unassembled WGS sequence"/>
</dbReference>
<dbReference type="OrthoDB" id="9803101at2"/>
<dbReference type="InterPro" id="IPR035959">
    <property type="entry name" value="RutC-like_sf"/>
</dbReference>
<dbReference type="FunFam" id="3.30.1330.40:FF:000001">
    <property type="entry name" value="L-PSP family endoribonuclease"/>
    <property type="match status" value="1"/>
</dbReference>
<dbReference type="Pfam" id="PF01042">
    <property type="entry name" value="Ribonuc_L-PSP"/>
    <property type="match status" value="1"/>
</dbReference>
<dbReference type="PANTHER" id="PTHR11803">
    <property type="entry name" value="2-IMINOBUTANOATE/2-IMINOPROPANOATE DEAMINASE RIDA"/>
    <property type="match status" value="1"/>
</dbReference>
<dbReference type="SUPFAM" id="SSF55298">
    <property type="entry name" value="YjgF-like"/>
    <property type="match status" value="1"/>
</dbReference>
<dbReference type="GO" id="GO:0005829">
    <property type="term" value="C:cytosol"/>
    <property type="evidence" value="ECO:0007669"/>
    <property type="project" value="TreeGrafter"/>
</dbReference>
<evidence type="ECO:0000313" key="2">
    <source>
        <dbReference type="EMBL" id="SDG98402.1"/>
    </source>
</evidence>
<dbReference type="CDD" id="cd00448">
    <property type="entry name" value="YjgF_YER057c_UK114_family"/>
    <property type="match status" value="1"/>
</dbReference>
<dbReference type="InterPro" id="IPR006056">
    <property type="entry name" value="RidA"/>
</dbReference>